<reference evidence="9 10" key="1">
    <citation type="submission" date="2020-03" db="EMBL/GenBank/DDBJ databases">
        <title>Genomic Encyclopedia of Type Strains, Phase IV (KMG-IV): sequencing the most valuable type-strain genomes for metagenomic binning, comparative biology and taxonomic classification.</title>
        <authorList>
            <person name="Goeker M."/>
        </authorList>
    </citation>
    <scope>NUCLEOTIDE SEQUENCE [LARGE SCALE GENOMIC DNA]</scope>
    <source>
        <strain evidence="9 10">DSM 24233</strain>
    </source>
</reference>
<dbReference type="InterPro" id="IPR029044">
    <property type="entry name" value="Nucleotide-diphossugar_trans"/>
</dbReference>
<evidence type="ECO:0000256" key="5">
    <source>
        <dbReference type="ARBA" id="ARBA00022989"/>
    </source>
</evidence>
<dbReference type="Pfam" id="PF00535">
    <property type="entry name" value="Glycos_transf_2"/>
    <property type="match status" value="1"/>
</dbReference>
<gene>
    <name evidence="9" type="ORF">GGQ74_002909</name>
</gene>
<dbReference type="EC" id="2.4.1.83" evidence="9"/>
<dbReference type="PANTHER" id="PTHR48090">
    <property type="entry name" value="UNDECAPRENYL-PHOSPHATE 4-DEOXY-4-FORMAMIDO-L-ARABINOSE TRANSFERASE-RELATED"/>
    <property type="match status" value="1"/>
</dbReference>
<comment type="subcellular location">
    <subcellularLocation>
        <location evidence="1">Membrane</location>
        <topology evidence="1">Multi-pass membrane protein</topology>
    </subcellularLocation>
</comment>
<evidence type="ECO:0000256" key="4">
    <source>
        <dbReference type="ARBA" id="ARBA00022692"/>
    </source>
</evidence>
<accession>A0A846QRR4</accession>
<keyword evidence="6 7" id="KW-0472">Membrane</keyword>
<dbReference type="CDD" id="cd04187">
    <property type="entry name" value="DPM1_like_bac"/>
    <property type="match status" value="1"/>
</dbReference>
<evidence type="ECO:0000256" key="3">
    <source>
        <dbReference type="ARBA" id="ARBA00022679"/>
    </source>
</evidence>
<dbReference type="Proteomes" id="UP000580856">
    <property type="component" value="Unassembled WGS sequence"/>
</dbReference>
<keyword evidence="10" id="KW-1185">Reference proteome</keyword>
<organism evidence="9 10">
    <name type="scientific">Desulfobaculum xiamenense</name>
    <dbReference type="NCBI Taxonomy" id="995050"/>
    <lineage>
        <taxon>Bacteria</taxon>
        <taxon>Pseudomonadati</taxon>
        <taxon>Thermodesulfobacteriota</taxon>
        <taxon>Desulfovibrionia</taxon>
        <taxon>Desulfovibrionales</taxon>
        <taxon>Desulfovibrionaceae</taxon>
        <taxon>Desulfobaculum</taxon>
    </lineage>
</organism>
<dbReference type="InterPro" id="IPR050256">
    <property type="entry name" value="Glycosyltransferase_2"/>
</dbReference>
<proteinExistence type="predicted"/>
<feature type="domain" description="Glycosyltransferase 2-like" evidence="8">
    <location>
        <begin position="9"/>
        <end position="168"/>
    </location>
</feature>
<evidence type="ECO:0000256" key="7">
    <source>
        <dbReference type="SAM" id="Phobius"/>
    </source>
</evidence>
<name>A0A846QRR4_9BACT</name>
<dbReference type="GO" id="GO:0004582">
    <property type="term" value="F:dolichyl-phosphate beta-D-mannosyltransferase activity"/>
    <property type="evidence" value="ECO:0007669"/>
    <property type="project" value="UniProtKB-EC"/>
</dbReference>
<dbReference type="InterPro" id="IPR001173">
    <property type="entry name" value="Glyco_trans_2-like"/>
</dbReference>
<evidence type="ECO:0000256" key="1">
    <source>
        <dbReference type="ARBA" id="ARBA00004141"/>
    </source>
</evidence>
<evidence type="ECO:0000313" key="10">
    <source>
        <dbReference type="Proteomes" id="UP000580856"/>
    </source>
</evidence>
<dbReference type="RefSeq" id="WP_167942302.1">
    <property type="nucleotide sequence ID" value="NZ_JAATJA010000004.1"/>
</dbReference>
<evidence type="ECO:0000259" key="8">
    <source>
        <dbReference type="Pfam" id="PF00535"/>
    </source>
</evidence>
<keyword evidence="4 7" id="KW-0812">Transmembrane</keyword>
<comment type="caution">
    <text evidence="9">The sequence shown here is derived from an EMBL/GenBank/DDBJ whole genome shotgun (WGS) entry which is preliminary data.</text>
</comment>
<protein>
    <submittedName>
        <fullName evidence="9">Dolichol-phosphate mannosyltransferase</fullName>
        <ecNumber evidence="9">2.4.1.83</ecNumber>
    </submittedName>
</protein>
<feature type="transmembrane region" description="Helical" evidence="7">
    <location>
        <begin position="270"/>
        <end position="290"/>
    </location>
</feature>
<dbReference type="Gene3D" id="3.90.550.10">
    <property type="entry name" value="Spore Coat Polysaccharide Biosynthesis Protein SpsA, Chain A"/>
    <property type="match status" value="1"/>
</dbReference>
<sequence length="324" mass="35994">MSGKCPLISVVTPVYESAGCLDELHRRVAQAVEPLDADFELVMVDDGSADGSWEAIRALNARDPRVRGVRLSRNFGQHYAITAGLDRARGEWVVVMDCDLQDRPEEIPALYARALEGLRIVFARRTDRRDGLLKRTGSRLFYVALRHLAGVDIDPRTANFGIFHRTVVENFRQLRERSRAFHVLVRTLGFPAGTVDVRHEARFAGRSAYDFARMFALAVDIIVSQSGRLATLSFAVGVALALFAFGYGLFLMARKVLWAYPVPGWTSVMVSLYLIGGLVFINLGLLGLYLGKTFDEVKRRPLYVVAETCGEDTAEGRVRPEGVG</sequence>
<keyword evidence="5 7" id="KW-1133">Transmembrane helix</keyword>
<dbReference type="EMBL" id="JAATJA010000004">
    <property type="protein sequence ID" value="NJB69212.1"/>
    <property type="molecule type" value="Genomic_DNA"/>
</dbReference>
<keyword evidence="2 9" id="KW-0328">Glycosyltransferase</keyword>
<evidence type="ECO:0000313" key="9">
    <source>
        <dbReference type="EMBL" id="NJB69212.1"/>
    </source>
</evidence>
<evidence type="ECO:0000256" key="6">
    <source>
        <dbReference type="ARBA" id="ARBA00023136"/>
    </source>
</evidence>
<dbReference type="PANTHER" id="PTHR48090:SF1">
    <property type="entry name" value="PROPHAGE BACTOPRENOL GLUCOSYL TRANSFERASE HOMOLOG"/>
    <property type="match status" value="1"/>
</dbReference>
<dbReference type="SUPFAM" id="SSF53448">
    <property type="entry name" value="Nucleotide-diphospho-sugar transferases"/>
    <property type="match status" value="1"/>
</dbReference>
<evidence type="ECO:0000256" key="2">
    <source>
        <dbReference type="ARBA" id="ARBA00022676"/>
    </source>
</evidence>
<feature type="transmembrane region" description="Helical" evidence="7">
    <location>
        <begin position="229"/>
        <end position="250"/>
    </location>
</feature>
<dbReference type="GO" id="GO:0005886">
    <property type="term" value="C:plasma membrane"/>
    <property type="evidence" value="ECO:0007669"/>
    <property type="project" value="TreeGrafter"/>
</dbReference>
<keyword evidence="3 9" id="KW-0808">Transferase</keyword>
<dbReference type="AlphaFoldDB" id="A0A846QRR4"/>